<feature type="compositionally biased region" description="Basic residues" evidence="1">
    <location>
        <begin position="64"/>
        <end position="75"/>
    </location>
</feature>
<accession>A0ABU8BKP7</accession>
<evidence type="ECO:0000256" key="1">
    <source>
        <dbReference type="SAM" id="MobiDB-lite"/>
    </source>
</evidence>
<keyword evidence="3" id="KW-1185">Reference proteome</keyword>
<gene>
    <name evidence="2" type="ORF">V1286_006658</name>
</gene>
<evidence type="ECO:0000313" key="3">
    <source>
        <dbReference type="Proteomes" id="UP001364224"/>
    </source>
</evidence>
<dbReference type="EMBL" id="JAZHRV010000001">
    <property type="protein sequence ID" value="MEH2559129.1"/>
    <property type="molecule type" value="Genomic_DNA"/>
</dbReference>
<feature type="region of interest" description="Disordered" evidence="1">
    <location>
        <begin position="52"/>
        <end position="75"/>
    </location>
</feature>
<proteinExistence type="predicted"/>
<name>A0ABU8BKP7_9BRAD</name>
<organism evidence="2 3">
    <name type="scientific">Bradyrhizobium algeriense</name>
    <dbReference type="NCBI Taxonomy" id="634784"/>
    <lineage>
        <taxon>Bacteria</taxon>
        <taxon>Pseudomonadati</taxon>
        <taxon>Pseudomonadota</taxon>
        <taxon>Alphaproteobacteria</taxon>
        <taxon>Hyphomicrobiales</taxon>
        <taxon>Nitrobacteraceae</taxon>
        <taxon>Bradyrhizobium</taxon>
    </lineage>
</organism>
<evidence type="ECO:0000313" key="2">
    <source>
        <dbReference type="EMBL" id="MEH2559129.1"/>
    </source>
</evidence>
<dbReference type="Proteomes" id="UP001364224">
    <property type="component" value="Unassembled WGS sequence"/>
</dbReference>
<reference evidence="2 3" key="1">
    <citation type="submission" date="2024-02" db="EMBL/GenBank/DDBJ databases">
        <title>Adaptive strategies in a cosmopolitan and abundant soil bacterium.</title>
        <authorList>
            <person name="Carini P."/>
        </authorList>
    </citation>
    <scope>NUCLEOTIDE SEQUENCE [LARGE SCALE GENOMIC DNA]</scope>
    <source>
        <strain evidence="2 3">AZCC 1608</strain>
    </source>
</reference>
<sequence length="75" mass="8140">MTGTDRGLKRRLPNKKGIAAKGLQHGKLSSFHIVEQLLRAGRERHAPVAAIGGPALTSAEPARPRKRRQISRAVP</sequence>
<evidence type="ECO:0008006" key="4">
    <source>
        <dbReference type="Google" id="ProtNLM"/>
    </source>
</evidence>
<comment type="caution">
    <text evidence="2">The sequence shown here is derived from an EMBL/GenBank/DDBJ whole genome shotgun (WGS) entry which is preliminary data.</text>
</comment>
<dbReference type="RefSeq" id="WP_334486905.1">
    <property type="nucleotide sequence ID" value="NZ_JAZHRV010000001.1"/>
</dbReference>
<protein>
    <recommendedName>
        <fullName evidence="4">Transposase</fullName>
    </recommendedName>
</protein>